<dbReference type="EMBL" id="GGEC01080790">
    <property type="protein sequence ID" value="MBX61274.1"/>
    <property type="molecule type" value="Transcribed_RNA"/>
</dbReference>
<protein>
    <submittedName>
        <fullName evidence="2">Uncharacterized protein</fullName>
    </submittedName>
</protein>
<feature type="compositionally biased region" description="Low complexity" evidence="1">
    <location>
        <begin position="44"/>
        <end position="74"/>
    </location>
</feature>
<proteinExistence type="predicted"/>
<organism evidence="2">
    <name type="scientific">Rhizophora mucronata</name>
    <name type="common">Asiatic mangrove</name>
    <dbReference type="NCBI Taxonomy" id="61149"/>
    <lineage>
        <taxon>Eukaryota</taxon>
        <taxon>Viridiplantae</taxon>
        <taxon>Streptophyta</taxon>
        <taxon>Embryophyta</taxon>
        <taxon>Tracheophyta</taxon>
        <taxon>Spermatophyta</taxon>
        <taxon>Magnoliopsida</taxon>
        <taxon>eudicotyledons</taxon>
        <taxon>Gunneridae</taxon>
        <taxon>Pentapetalae</taxon>
        <taxon>rosids</taxon>
        <taxon>fabids</taxon>
        <taxon>Malpighiales</taxon>
        <taxon>Rhizophoraceae</taxon>
        <taxon>Rhizophora</taxon>
    </lineage>
</organism>
<evidence type="ECO:0000256" key="1">
    <source>
        <dbReference type="SAM" id="MobiDB-lite"/>
    </source>
</evidence>
<feature type="region of interest" description="Disordered" evidence="1">
    <location>
        <begin position="44"/>
        <end position="79"/>
    </location>
</feature>
<accession>A0A2P2Q2W0</accession>
<reference evidence="2" key="1">
    <citation type="submission" date="2018-02" db="EMBL/GenBank/DDBJ databases">
        <title>Rhizophora mucronata_Transcriptome.</title>
        <authorList>
            <person name="Meera S.P."/>
            <person name="Sreeshan A."/>
            <person name="Augustine A."/>
        </authorList>
    </citation>
    <scope>NUCLEOTIDE SEQUENCE</scope>
    <source>
        <tissue evidence="2">Leaf</tissue>
    </source>
</reference>
<name>A0A2P2Q2W0_RHIMU</name>
<dbReference type="AlphaFoldDB" id="A0A2P2Q2W0"/>
<sequence>MFYHTLDSFLQGNIFATYCNGIRERVHQSNKLLPFQTAWVSNQTQSLPRPSSSQQSPYLSLSSSTTQQNQTLQSHPPLHQISWRMTSPTEFFPFLSLYPQHHDQGPD</sequence>
<evidence type="ECO:0000313" key="2">
    <source>
        <dbReference type="EMBL" id="MBX61274.1"/>
    </source>
</evidence>